<dbReference type="PANTHER" id="PTHR13906">
    <property type="entry name" value="PORCUPINE"/>
    <property type="match status" value="1"/>
</dbReference>
<gene>
    <name evidence="14" type="primary">LOC107225265</name>
</gene>
<feature type="chain" id="PRO_5027028365" description="Lysophospholipid acyltransferase 7" evidence="12">
    <location>
        <begin position="22"/>
        <end position="459"/>
    </location>
</feature>
<evidence type="ECO:0000256" key="11">
    <source>
        <dbReference type="SAM" id="Phobius"/>
    </source>
</evidence>
<evidence type="ECO:0000256" key="2">
    <source>
        <dbReference type="ARBA" id="ARBA00005074"/>
    </source>
</evidence>
<dbReference type="GO" id="GO:0044233">
    <property type="term" value="C:mitochondria-associated endoplasmic reticulum membrane contact site"/>
    <property type="evidence" value="ECO:0007669"/>
    <property type="project" value="TreeGrafter"/>
</dbReference>
<evidence type="ECO:0000256" key="8">
    <source>
        <dbReference type="ARBA" id="ARBA00023315"/>
    </source>
</evidence>
<dbReference type="RefSeq" id="XP_015521161.1">
    <property type="nucleotide sequence ID" value="XM_015665675.2"/>
</dbReference>
<dbReference type="GO" id="GO:0016020">
    <property type="term" value="C:membrane"/>
    <property type="evidence" value="ECO:0007669"/>
    <property type="project" value="UniProtKB-SubCell"/>
</dbReference>
<evidence type="ECO:0000256" key="3">
    <source>
        <dbReference type="ARBA" id="ARBA00010323"/>
    </source>
</evidence>
<feature type="transmembrane region" description="Helical" evidence="11">
    <location>
        <begin position="354"/>
        <end position="373"/>
    </location>
</feature>
<feature type="transmembrane region" description="Helical" evidence="11">
    <location>
        <begin position="394"/>
        <end position="416"/>
    </location>
</feature>
<comment type="subcellular location">
    <subcellularLocation>
        <location evidence="1">Membrane</location>
        <topology evidence="1">Multi-pass membrane protein</topology>
    </subcellularLocation>
</comment>
<feature type="transmembrane region" description="Helical" evidence="11">
    <location>
        <begin position="428"/>
        <end position="446"/>
    </location>
</feature>
<keyword evidence="7 11" id="KW-0472">Membrane</keyword>
<dbReference type="CTD" id="33900"/>
<dbReference type="GO" id="GO:0030258">
    <property type="term" value="P:lipid modification"/>
    <property type="evidence" value="ECO:0007669"/>
    <property type="project" value="TreeGrafter"/>
</dbReference>
<dbReference type="OrthoDB" id="7663182at2759"/>
<comment type="pathway">
    <text evidence="2">Lipid metabolism; phospholipid metabolism.</text>
</comment>
<evidence type="ECO:0000256" key="1">
    <source>
        <dbReference type="ARBA" id="ARBA00004141"/>
    </source>
</evidence>
<evidence type="ECO:0000256" key="7">
    <source>
        <dbReference type="ARBA" id="ARBA00023136"/>
    </source>
</evidence>
<keyword evidence="5 11" id="KW-0812">Transmembrane</keyword>
<keyword evidence="6 11" id="KW-1133">Transmembrane helix</keyword>
<accession>A0A6J0C1M1</accession>
<comment type="pathway">
    <text evidence="9">Phospholipid metabolism.</text>
</comment>
<evidence type="ECO:0000256" key="5">
    <source>
        <dbReference type="ARBA" id="ARBA00022692"/>
    </source>
</evidence>
<keyword evidence="4" id="KW-0808">Transferase</keyword>
<dbReference type="InterPro" id="IPR004299">
    <property type="entry name" value="MBOAT_fam"/>
</dbReference>
<dbReference type="Pfam" id="PF03062">
    <property type="entry name" value="MBOAT"/>
    <property type="match status" value="1"/>
</dbReference>
<keyword evidence="12" id="KW-0732">Signal</keyword>
<feature type="transmembrane region" description="Helical" evidence="11">
    <location>
        <begin position="37"/>
        <end position="63"/>
    </location>
</feature>
<reference evidence="14" key="1">
    <citation type="submission" date="2025-08" db="UniProtKB">
        <authorList>
            <consortium name="RefSeq"/>
        </authorList>
    </citation>
    <scope>IDENTIFICATION</scope>
    <source>
        <tissue evidence="14">Thorax and Abdomen</tissue>
    </source>
</reference>
<sequence>MSWDDIVYVLLLLFCIGFGHCYREIKDPLAKQWTGTGVGFAVAFLATGSQIIHPIFVTLVNAVIVTRLSWKQCHIVSFAFTFFYLLGFFRLADWYGLSLPSGPGNMIQMMLTLKLVGLAFEINSAATAPADDPSGAKSPAFDKVGFIDVFHYGFNYAGLLTGPYYRYRTYWDSIYRPFAQIADHWGVTLGKLKEIAVYSTIYLLLGYYYPSEYFLADEFMKRSFWYRIWYIYPSFLVFKMRIYAGMALSECVCTMAGVGAYPTSCTTISGLGPKNYQAFENLSKNPEKIKAEDIDFETIHNINTWGVESCTNVRVAMKMWNTCTQYWMAAYVYKRFPHKVLRVPVTFLISALWHGYYAGYYICICSVVFYLPMDDIYVKFYKQSKENSLAKKGWGFMGWFMKTFCMSYLAASFQVLKLRDALNYYGSVYYVGQVLVAVLYVIGRILQPYILVKPKVKEG</sequence>
<dbReference type="Proteomes" id="UP000829291">
    <property type="component" value="Chromosome 2"/>
</dbReference>
<dbReference type="InParanoid" id="A0A6J0C1M1"/>
<evidence type="ECO:0000256" key="10">
    <source>
        <dbReference type="ARBA" id="ARBA00093678"/>
    </source>
</evidence>
<evidence type="ECO:0000313" key="14">
    <source>
        <dbReference type="RefSeq" id="XP_015521161.1"/>
    </source>
</evidence>
<keyword evidence="8 14" id="KW-0012">Acyltransferase</keyword>
<organism evidence="14">
    <name type="scientific">Neodiprion lecontei</name>
    <name type="common">Redheaded pine sawfly</name>
    <dbReference type="NCBI Taxonomy" id="441921"/>
    <lineage>
        <taxon>Eukaryota</taxon>
        <taxon>Metazoa</taxon>
        <taxon>Ecdysozoa</taxon>
        <taxon>Arthropoda</taxon>
        <taxon>Hexapoda</taxon>
        <taxon>Insecta</taxon>
        <taxon>Pterygota</taxon>
        <taxon>Neoptera</taxon>
        <taxon>Endopterygota</taxon>
        <taxon>Hymenoptera</taxon>
        <taxon>Tenthredinoidea</taxon>
        <taxon>Diprionidae</taxon>
        <taxon>Diprioninae</taxon>
        <taxon>Neodiprion</taxon>
    </lineage>
</organism>
<dbReference type="FunCoup" id="A0A6J0C1M1">
    <property type="interactions" value="722"/>
</dbReference>
<protein>
    <recommendedName>
        <fullName evidence="10">Lysophospholipid acyltransferase 7</fullName>
    </recommendedName>
</protein>
<dbReference type="PANTHER" id="PTHR13906:SF16">
    <property type="entry name" value="LYSOPHOSPHOLIPID ACYLTRANSFERASE 7"/>
    <property type="match status" value="1"/>
</dbReference>
<proteinExistence type="inferred from homology"/>
<dbReference type="GO" id="GO:0006661">
    <property type="term" value="P:phosphatidylinositol biosynthetic process"/>
    <property type="evidence" value="ECO:0007669"/>
    <property type="project" value="TreeGrafter"/>
</dbReference>
<feature type="transmembrane region" description="Helical" evidence="11">
    <location>
        <begin position="228"/>
        <end position="248"/>
    </location>
</feature>
<dbReference type="AlphaFoldDB" id="A0A6J0C1M1"/>
<dbReference type="KEGG" id="nlo:107225265"/>
<dbReference type="GO" id="GO:0071617">
    <property type="term" value="F:lysophospholipid acyltransferase activity"/>
    <property type="evidence" value="ECO:0007669"/>
    <property type="project" value="TreeGrafter"/>
</dbReference>
<evidence type="ECO:0000313" key="13">
    <source>
        <dbReference type="Proteomes" id="UP000829291"/>
    </source>
</evidence>
<evidence type="ECO:0000256" key="4">
    <source>
        <dbReference type="ARBA" id="ARBA00022679"/>
    </source>
</evidence>
<comment type="similarity">
    <text evidence="3">Belongs to the membrane-bound acyltransferase family.</text>
</comment>
<dbReference type="InterPro" id="IPR049941">
    <property type="entry name" value="LPLAT_7/PORCN-like"/>
</dbReference>
<dbReference type="GeneID" id="107225265"/>
<evidence type="ECO:0000256" key="9">
    <source>
        <dbReference type="ARBA" id="ARBA00025707"/>
    </source>
</evidence>
<feature type="transmembrane region" description="Helical" evidence="11">
    <location>
        <begin position="75"/>
        <end position="92"/>
    </location>
</feature>
<evidence type="ECO:0000256" key="6">
    <source>
        <dbReference type="ARBA" id="ARBA00022989"/>
    </source>
</evidence>
<feature type="signal peptide" evidence="12">
    <location>
        <begin position="1"/>
        <end position="21"/>
    </location>
</feature>
<name>A0A6J0C1M1_NEOLC</name>
<evidence type="ECO:0000256" key="12">
    <source>
        <dbReference type="SAM" id="SignalP"/>
    </source>
</evidence>
<keyword evidence="13" id="KW-1185">Reference proteome</keyword>
<feature type="transmembrane region" description="Helical" evidence="11">
    <location>
        <begin position="195"/>
        <end position="216"/>
    </location>
</feature>